<comment type="caution">
    <text evidence="1">The sequence shown here is derived from an EMBL/GenBank/DDBJ whole genome shotgun (WGS) entry which is preliminary data.</text>
</comment>
<protein>
    <submittedName>
        <fullName evidence="1">Uncharacterized protein</fullName>
    </submittedName>
</protein>
<gene>
    <name evidence="1" type="ORF">EVA_21434</name>
</gene>
<reference evidence="1" key="1">
    <citation type="journal article" date="2012" name="PLoS ONE">
        <title>Gene sets for utilization of primary and secondary nutrition supplies in the distal gut of endangered iberian lynx.</title>
        <authorList>
            <person name="Alcaide M."/>
            <person name="Messina E."/>
            <person name="Richter M."/>
            <person name="Bargiela R."/>
            <person name="Peplies J."/>
            <person name="Huws S.A."/>
            <person name="Newbold C.J."/>
            <person name="Golyshin P.N."/>
            <person name="Simon M.A."/>
            <person name="Lopez G."/>
            <person name="Yakimov M.M."/>
            <person name="Ferrer M."/>
        </authorList>
    </citation>
    <scope>NUCLEOTIDE SEQUENCE</scope>
</reference>
<name>J9F6D6_9ZZZZ</name>
<accession>J9F6D6</accession>
<proteinExistence type="predicted"/>
<dbReference type="AlphaFoldDB" id="J9F6D6"/>
<organism evidence="1">
    <name type="scientific">gut metagenome</name>
    <dbReference type="NCBI Taxonomy" id="749906"/>
    <lineage>
        <taxon>unclassified sequences</taxon>
        <taxon>metagenomes</taxon>
        <taxon>organismal metagenomes</taxon>
    </lineage>
</organism>
<dbReference type="EMBL" id="AMCI01008832">
    <property type="protein sequence ID" value="EJW90456.1"/>
    <property type="molecule type" value="Genomic_DNA"/>
</dbReference>
<sequence length="136" mass="15170">MMKKNDNTKNETLMKAKKLMKVDFDEKQVAETIEKQLAQMPVLTKAELDELQDMAEAFGSEAEKKGCWIGLGSFRVEGKEHPTALVQASGAMGTLALMVAESMAKSPWLEKVFLLAVGLRMKCSEDNENNEDKNEK</sequence>
<evidence type="ECO:0000313" key="1">
    <source>
        <dbReference type="EMBL" id="EJW90456.1"/>
    </source>
</evidence>